<protein>
    <submittedName>
        <fullName evidence="2">Uncharacterized protein</fullName>
    </submittedName>
</protein>
<name>A0A2A9EVN5_9MICO</name>
<gene>
    <name evidence="2" type="ORF">ATJ88_0962</name>
</gene>
<evidence type="ECO:0000313" key="2">
    <source>
        <dbReference type="EMBL" id="PFG42305.1"/>
    </source>
</evidence>
<feature type="region of interest" description="Disordered" evidence="1">
    <location>
        <begin position="136"/>
        <end position="176"/>
    </location>
</feature>
<accession>A0A2A9EVN5</accession>
<dbReference type="EMBL" id="PDJJ01000001">
    <property type="protein sequence ID" value="PFG42305.1"/>
    <property type="molecule type" value="Genomic_DNA"/>
</dbReference>
<dbReference type="RefSeq" id="WP_098462836.1">
    <property type="nucleotide sequence ID" value="NZ_PDJJ01000001.1"/>
</dbReference>
<organism evidence="2 3">
    <name type="scientific">Isoptericola jiangsuensis</name>
    <dbReference type="NCBI Taxonomy" id="548579"/>
    <lineage>
        <taxon>Bacteria</taxon>
        <taxon>Bacillati</taxon>
        <taxon>Actinomycetota</taxon>
        <taxon>Actinomycetes</taxon>
        <taxon>Micrococcales</taxon>
        <taxon>Promicromonosporaceae</taxon>
        <taxon>Isoptericola</taxon>
    </lineage>
</organism>
<proteinExistence type="predicted"/>
<feature type="compositionally biased region" description="Basic residues" evidence="1">
    <location>
        <begin position="156"/>
        <end position="176"/>
    </location>
</feature>
<reference evidence="2 3" key="1">
    <citation type="submission" date="2017-10" db="EMBL/GenBank/DDBJ databases">
        <title>Sequencing the genomes of 1000 actinobacteria strains.</title>
        <authorList>
            <person name="Klenk H.-P."/>
        </authorList>
    </citation>
    <scope>NUCLEOTIDE SEQUENCE [LARGE SCALE GENOMIC DNA]</scope>
    <source>
        <strain evidence="2 3">DSM 21863</strain>
    </source>
</reference>
<dbReference type="AlphaFoldDB" id="A0A2A9EVN5"/>
<evidence type="ECO:0000256" key="1">
    <source>
        <dbReference type="SAM" id="MobiDB-lite"/>
    </source>
</evidence>
<evidence type="ECO:0000313" key="3">
    <source>
        <dbReference type="Proteomes" id="UP000224130"/>
    </source>
</evidence>
<sequence>MTAPDDVESISDAEVADGYFRFLTLFHGDRAARLASEELSHFYDAVWDRAVFSADPFPMLGALIDRATDDELGQVGEGVIESMIDLPQHWPGLEERCRLEPRWRAALRCVCADADLVARMPPVLRETLTHDPWEFVDLTGLPEDGEHEEAEEHGQRGRRGKRKDRAPQRRRRTRGR</sequence>
<keyword evidence="3" id="KW-1185">Reference proteome</keyword>
<comment type="caution">
    <text evidence="2">The sequence shown here is derived from an EMBL/GenBank/DDBJ whole genome shotgun (WGS) entry which is preliminary data.</text>
</comment>
<dbReference type="Proteomes" id="UP000224130">
    <property type="component" value="Unassembled WGS sequence"/>
</dbReference>